<evidence type="ECO:0000256" key="5">
    <source>
        <dbReference type="ARBA" id="ARBA00022553"/>
    </source>
</evidence>
<dbReference type="InterPro" id="IPR013515">
    <property type="entry name" value="Phytochrome_cen-reg"/>
</dbReference>
<dbReference type="Gene3D" id="3.30.450.40">
    <property type="match status" value="1"/>
</dbReference>
<dbReference type="InterPro" id="IPR005467">
    <property type="entry name" value="His_kinase_dom"/>
</dbReference>
<evidence type="ECO:0000256" key="8">
    <source>
        <dbReference type="ARBA" id="ARBA00022777"/>
    </source>
</evidence>
<keyword evidence="6" id="KW-0716">Sensory transduction</keyword>
<dbReference type="RefSeq" id="WP_075899907.1">
    <property type="nucleotide sequence ID" value="NZ_MKZS01000001.1"/>
</dbReference>
<comment type="caution">
    <text evidence="14">The sequence shown here is derived from an EMBL/GenBank/DDBJ whole genome shotgun (WGS) entry which is preliminary data.</text>
</comment>
<evidence type="ECO:0000313" key="14">
    <source>
        <dbReference type="EMBL" id="OLT60034.1"/>
    </source>
</evidence>
<dbReference type="Pfam" id="PF08446">
    <property type="entry name" value="PAS_2"/>
    <property type="match status" value="1"/>
</dbReference>
<dbReference type="GO" id="GO:0000155">
    <property type="term" value="F:phosphorelay sensor kinase activity"/>
    <property type="evidence" value="ECO:0007669"/>
    <property type="project" value="InterPro"/>
</dbReference>
<comment type="catalytic activity">
    <reaction evidence="1">
        <text>ATP + protein L-histidine = ADP + protein N-phospho-L-histidine.</text>
        <dbReference type="EC" id="2.7.13.3"/>
    </reaction>
</comment>
<dbReference type="SUPFAM" id="SSF55874">
    <property type="entry name" value="ATPase domain of HSP90 chaperone/DNA topoisomerase II/histidine kinase"/>
    <property type="match status" value="1"/>
</dbReference>
<dbReference type="InterPro" id="IPR003594">
    <property type="entry name" value="HATPase_dom"/>
</dbReference>
<evidence type="ECO:0000256" key="6">
    <source>
        <dbReference type="ARBA" id="ARBA00022606"/>
    </source>
</evidence>
<dbReference type="GO" id="GO:0009584">
    <property type="term" value="P:detection of visible light"/>
    <property type="evidence" value="ECO:0007669"/>
    <property type="project" value="InterPro"/>
</dbReference>
<dbReference type="EC" id="2.7.13.3" evidence="3"/>
<evidence type="ECO:0000256" key="11">
    <source>
        <dbReference type="SAM" id="Coils"/>
    </source>
</evidence>
<dbReference type="InterPro" id="IPR013654">
    <property type="entry name" value="PAS_2"/>
</dbReference>
<keyword evidence="8" id="KW-0418">Kinase</keyword>
<dbReference type="Pfam" id="PF02518">
    <property type="entry name" value="HATPase_c"/>
    <property type="match status" value="1"/>
</dbReference>
<evidence type="ECO:0000256" key="10">
    <source>
        <dbReference type="ARBA" id="ARBA00023170"/>
    </source>
</evidence>
<keyword evidence="4" id="KW-0600">Photoreceptor protein</keyword>
<dbReference type="GO" id="GO:0009881">
    <property type="term" value="F:photoreceptor activity"/>
    <property type="evidence" value="ECO:0007669"/>
    <property type="project" value="UniProtKB-KW"/>
</dbReference>
<dbReference type="GO" id="GO:0006355">
    <property type="term" value="P:regulation of DNA-templated transcription"/>
    <property type="evidence" value="ECO:0007669"/>
    <property type="project" value="InterPro"/>
</dbReference>
<dbReference type="Gene3D" id="1.10.287.130">
    <property type="match status" value="1"/>
</dbReference>
<dbReference type="Proteomes" id="UP000186657">
    <property type="component" value="Unassembled WGS sequence"/>
</dbReference>
<organism evidence="14 15">
    <name type="scientific">Moorena bouillonii PNG</name>
    <dbReference type="NCBI Taxonomy" id="568701"/>
    <lineage>
        <taxon>Bacteria</taxon>
        <taxon>Bacillati</taxon>
        <taxon>Cyanobacteriota</taxon>
        <taxon>Cyanophyceae</taxon>
        <taxon>Coleofasciculales</taxon>
        <taxon>Coleofasciculaceae</taxon>
        <taxon>Moorena</taxon>
    </lineage>
</organism>
<reference evidence="14 15" key="1">
    <citation type="submission" date="2016-10" db="EMBL/GenBank/DDBJ databases">
        <title>Comparative genomics uncovers the prolific and rare metabolic potential of the cyanobacterial genus Moorea.</title>
        <authorList>
            <person name="Leao T."/>
            <person name="Castelao G."/>
            <person name="Korobeynikov A."/>
            <person name="Monroe E.A."/>
            <person name="Podell S."/>
            <person name="Glukhov E."/>
            <person name="Allen E."/>
            <person name="Gerwick W.H."/>
            <person name="Gerwick L."/>
        </authorList>
    </citation>
    <scope>NUCLEOTIDE SEQUENCE [LARGE SCALE GENOMIC DNA]</scope>
    <source>
        <strain evidence="14 15">PNG5-198</strain>
    </source>
</reference>
<dbReference type="Pfam" id="PF00360">
    <property type="entry name" value="PHY"/>
    <property type="match status" value="1"/>
</dbReference>
<dbReference type="PRINTS" id="PR01033">
    <property type="entry name" value="PHYTOCHROME"/>
</dbReference>
<sequence>MVGIDLPAQQTKLDHEPIHVIGQIQPHGGLLVLEEPELKILQVSNNTSRVLGIPAEAMLEKTLEDVLDPFQVERIKAGLSEENLDLINPTKIWARKKGDDYAVFDGVFHRNSDGCLILELEPAVSRETIPFLSFYHLARASINQLQQTSNLRDFCQIIVKEVRKVTGFDRVMLYKFEDDDHGAVIAEEKLDSLESYLGLHYPESDIPKPARRLFCSNWIRLIPDANSQPVEIFPTDNPITNRPLDLTLSILRSASPCHIQYLHNMGVGASLTISLIKDKKLWGLIACHHQTPKYVSYELRKACEFLGRVIFSEISAREETEDYDYQMKLSYTQSILIEYMSQEENFIDGLVKHDPNLLDLTNAQGAAICFGDNFTVIGETPSEEDLKFLVQWLKQNVNEEVFYTDSLPRLYPDAQRFKDIGSGLLAIPISKRNYVLWFRPEVIQTVNWGGDPNKAFETTHTEGTLQLSPRKSFELWKETVRLTSLPWKQVEIKTALELRKALINIVLRQADELAQLAQDLERSNAELKKFAYVASHDLQEPLNQVANYVQLLEMRYNDKLDEDASEFITFAVEGVSLMQTLIDDVLAYSKVDLQGIEFKLTEVETALDHALANLRGRIRETGAVITHDPFPTVMADSTQLMQLFQNLIGNAIKFRSEQPPEIHVGAKRLEDAWLFSVQDNGIGIEPQFSDRIFVIFQRLHTRDEYPGTGMGLAICKKILECHRGKIWVESELGHGATFYFTIPVRGRERERRNGRKTQNHIFG</sequence>
<name>A0A1U7N284_9CYAN</name>
<dbReference type="Pfam" id="PF00512">
    <property type="entry name" value="HisKA"/>
    <property type="match status" value="1"/>
</dbReference>
<accession>A0A1U7N284</accession>
<evidence type="ECO:0000256" key="7">
    <source>
        <dbReference type="ARBA" id="ARBA00022679"/>
    </source>
</evidence>
<evidence type="ECO:0000259" key="13">
    <source>
        <dbReference type="PROSITE" id="PS50109"/>
    </source>
</evidence>
<dbReference type="SMART" id="SM00065">
    <property type="entry name" value="GAF"/>
    <property type="match status" value="1"/>
</dbReference>
<dbReference type="PROSITE" id="PS50046">
    <property type="entry name" value="PHYTOCHROME_2"/>
    <property type="match status" value="1"/>
</dbReference>
<dbReference type="EMBL" id="MKZS01000001">
    <property type="protein sequence ID" value="OLT60034.1"/>
    <property type="molecule type" value="Genomic_DNA"/>
</dbReference>
<dbReference type="SUPFAM" id="SSF47384">
    <property type="entry name" value="Homodimeric domain of signal transducing histidine kinase"/>
    <property type="match status" value="1"/>
</dbReference>
<dbReference type="Pfam" id="PF01590">
    <property type="entry name" value="GAF"/>
    <property type="match status" value="1"/>
</dbReference>
<dbReference type="InterPro" id="IPR029016">
    <property type="entry name" value="GAF-like_dom_sf"/>
</dbReference>
<keyword evidence="9" id="KW-0157">Chromophore</keyword>
<dbReference type="InterPro" id="IPR036890">
    <property type="entry name" value="HATPase_C_sf"/>
</dbReference>
<evidence type="ECO:0000256" key="2">
    <source>
        <dbReference type="ARBA" id="ARBA00006402"/>
    </source>
</evidence>
<dbReference type="PANTHER" id="PTHR43304">
    <property type="entry name" value="PHYTOCHROME-LIKE PROTEIN CPH1"/>
    <property type="match status" value="1"/>
</dbReference>
<dbReference type="CDD" id="cd16921">
    <property type="entry name" value="HATPase_FilI-like"/>
    <property type="match status" value="1"/>
</dbReference>
<evidence type="ECO:0000256" key="1">
    <source>
        <dbReference type="ARBA" id="ARBA00000085"/>
    </source>
</evidence>
<dbReference type="InterPro" id="IPR036097">
    <property type="entry name" value="HisK_dim/P_sf"/>
</dbReference>
<keyword evidence="15" id="KW-1185">Reference proteome</keyword>
<dbReference type="Gene3D" id="3.30.450.270">
    <property type="match status" value="1"/>
</dbReference>
<feature type="coiled-coil region" evidence="11">
    <location>
        <begin position="503"/>
        <end position="530"/>
    </location>
</feature>
<dbReference type="SMART" id="SM00387">
    <property type="entry name" value="HATPase_c"/>
    <property type="match status" value="1"/>
</dbReference>
<dbReference type="InterPro" id="IPR001294">
    <property type="entry name" value="Phytochrome"/>
</dbReference>
<dbReference type="AlphaFoldDB" id="A0A1U7N284"/>
<dbReference type="FunFam" id="3.30.565.10:FF:000006">
    <property type="entry name" value="Sensor histidine kinase WalK"/>
    <property type="match status" value="1"/>
</dbReference>
<comment type="similarity">
    <text evidence="2">In the N-terminal section; belongs to the phytochrome family.</text>
</comment>
<keyword evidence="5" id="KW-0597">Phosphoprotein</keyword>
<dbReference type="Gene3D" id="3.30.450.20">
    <property type="entry name" value="PAS domain"/>
    <property type="match status" value="1"/>
</dbReference>
<dbReference type="InterPro" id="IPR043150">
    <property type="entry name" value="Phytochrome_PHY_sf"/>
</dbReference>
<evidence type="ECO:0000256" key="3">
    <source>
        <dbReference type="ARBA" id="ARBA00012438"/>
    </source>
</evidence>
<dbReference type="InterPro" id="IPR003018">
    <property type="entry name" value="GAF"/>
</dbReference>
<dbReference type="PROSITE" id="PS50109">
    <property type="entry name" value="HIS_KIN"/>
    <property type="match status" value="1"/>
</dbReference>
<gene>
    <name evidence="14" type="ORF">BJP37_14365</name>
</gene>
<keyword evidence="7" id="KW-0808">Transferase</keyword>
<feature type="domain" description="Phytochrome chromophore attachment site" evidence="12">
    <location>
        <begin position="150"/>
        <end position="308"/>
    </location>
</feature>
<dbReference type="SUPFAM" id="SSF55781">
    <property type="entry name" value="GAF domain-like"/>
    <property type="match status" value="2"/>
</dbReference>
<evidence type="ECO:0000259" key="12">
    <source>
        <dbReference type="PROSITE" id="PS50046"/>
    </source>
</evidence>
<dbReference type="PANTHER" id="PTHR43304:SF1">
    <property type="entry name" value="PAC DOMAIN-CONTAINING PROTEIN"/>
    <property type="match status" value="1"/>
</dbReference>
<dbReference type="InterPro" id="IPR016132">
    <property type="entry name" value="Phyto_chromo_attachment"/>
</dbReference>
<dbReference type="CDD" id="cd00082">
    <property type="entry name" value="HisKA"/>
    <property type="match status" value="1"/>
</dbReference>
<evidence type="ECO:0000256" key="4">
    <source>
        <dbReference type="ARBA" id="ARBA00022543"/>
    </source>
</evidence>
<dbReference type="InterPro" id="IPR052162">
    <property type="entry name" value="Sensor_kinase/Photoreceptor"/>
</dbReference>
<dbReference type="InterPro" id="IPR035965">
    <property type="entry name" value="PAS-like_dom_sf"/>
</dbReference>
<dbReference type="InterPro" id="IPR003661">
    <property type="entry name" value="HisK_dim/P_dom"/>
</dbReference>
<feature type="domain" description="Histidine kinase" evidence="13">
    <location>
        <begin position="533"/>
        <end position="746"/>
    </location>
</feature>
<evidence type="ECO:0000256" key="9">
    <source>
        <dbReference type="ARBA" id="ARBA00022991"/>
    </source>
</evidence>
<evidence type="ECO:0000313" key="15">
    <source>
        <dbReference type="Proteomes" id="UP000186657"/>
    </source>
</evidence>
<dbReference type="SMART" id="SM00388">
    <property type="entry name" value="HisKA"/>
    <property type="match status" value="1"/>
</dbReference>
<proteinExistence type="inferred from homology"/>
<protein>
    <recommendedName>
        <fullName evidence="3">histidine kinase</fullName>
        <ecNumber evidence="3">2.7.13.3</ecNumber>
    </recommendedName>
</protein>
<keyword evidence="11" id="KW-0175">Coiled coil</keyword>
<dbReference type="Gene3D" id="3.30.565.10">
    <property type="entry name" value="Histidine kinase-like ATPase, C-terminal domain"/>
    <property type="match status" value="1"/>
</dbReference>
<keyword evidence="10" id="KW-0675">Receptor</keyword>
<dbReference type="SUPFAM" id="SSF55785">
    <property type="entry name" value="PYP-like sensor domain (PAS domain)"/>
    <property type="match status" value="1"/>
</dbReference>